<evidence type="ECO:0000259" key="24">
    <source>
        <dbReference type="PROSITE" id="PS50042"/>
    </source>
</evidence>
<dbReference type="FunFam" id="1.10.1200.260:FF:000001">
    <property type="entry name" value="Potassium voltage-gated channel subfamily H member 7"/>
    <property type="match status" value="1"/>
</dbReference>
<keyword evidence="15 23" id="KW-0472">Membrane</keyword>
<keyword evidence="6" id="KW-0633">Potassium transport</keyword>
<evidence type="ECO:0000256" key="14">
    <source>
        <dbReference type="ARBA" id="ARBA00023065"/>
    </source>
</evidence>
<dbReference type="SUPFAM" id="SSF51206">
    <property type="entry name" value="cAMP-binding domain-like"/>
    <property type="match status" value="1"/>
</dbReference>
<keyword evidence="10" id="KW-0851">Voltage-gated channel</keyword>
<evidence type="ECO:0000256" key="1">
    <source>
        <dbReference type="ARBA" id="ARBA00004651"/>
    </source>
</evidence>
<reference evidence="25" key="3">
    <citation type="submission" date="2025-09" db="UniProtKB">
        <authorList>
            <consortium name="Ensembl"/>
        </authorList>
    </citation>
    <scope>IDENTIFICATION</scope>
</reference>
<keyword evidence="14" id="KW-0406">Ion transport</keyword>
<keyword evidence="5" id="KW-0488">Methylation</keyword>
<dbReference type="InterPro" id="IPR000014">
    <property type="entry name" value="PAS"/>
</dbReference>
<evidence type="ECO:0000256" key="9">
    <source>
        <dbReference type="ARBA" id="ARBA00022826"/>
    </source>
</evidence>
<evidence type="ECO:0000256" key="2">
    <source>
        <dbReference type="ARBA" id="ARBA00007076"/>
    </source>
</evidence>
<organism evidence="25 26">
    <name type="scientific">Takifugu rubripes</name>
    <name type="common">Japanese pufferfish</name>
    <name type="synonym">Fugu rubripes</name>
    <dbReference type="NCBI Taxonomy" id="31033"/>
    <lineage>
        <taxon>Eukaryota</taxon>
        <taxon>Metazoa</taxon>
        <taxon>Chordata</taxon>
        <taxon>Craniata</taxon>
        <taxon>Vertebrata</taxon>
        <taxon>Euteleostomi</taxon>
        <taxon>Actinopterygii</taxon>
        <taxon>Neopterygii</taxon>
        <taxon>Teleostei</taxon>
        <taxon>Neoteleostei</taxon>
        <taxon>Acanthomorphata</taxon>
        <taxon>Eupercaria</taxon>
        <taxon>Tetraodontiformes</taxon>
        <taxon>Tetradontoidea</taxon>
        <taxon>Tetraodontidae</taxon>
        <taxon>Takifugu</taxon>
    </lineage>
</organism>
<evidence type="ECO:0000313" key="26">
    <source>
        <dbReference type="Proteomes" id="UP000005226"/>
    </source>
</evidence>
<dbReference type="PANTHER" id="PTHR10217">
    <property type="entry name" value="VOLTAGE AND LIGAND GATED POTASSIUM CHANNEL"/>
    <property type="match status" value="1"/>
</dbReference>
<dbReference type="Gene3D" id="2.60.120.10">
    <property type="entry name" value="Jelly Rolls"/>
    <property type="match status" value="1"/>
</dbReference>
<dbReference type="Gene3D" id="1.10.287.70">
    <property type="match status" value="1"/>
</dbReference>
<evidence type="ECO:0000256" key="17">
    <source>
        <dbReference type="ARBA" id="ARBA00030015"/>
    </source>
</evidence>
<dbReference type="Gene3D" id="3.30.450.20">
    <property type="entry name" value="PAS domain"/>
    <property type="match status" value="1"/>
</dbReference>
<dbReference type="SMART" id="SM00100">
    <property type="entry name" value="cNMP"/>
    <property type="match status" value="1"/>
</dbReference>
<dbReference type="PROSITE" id="PS50042">
    <property type="entry name" value="CNMP_BINDING_3"/>
    <property type="match status" value="1"/>
</dbReference>
<dbReference type="InterPro" id="IPR005821">
    <property type="entry name" value="Ion_trans_dom"/>
</dbReference>
<comment type="catalytic activity">
    <reaction evidence="19">
        <text>K(+)(in) = K(+)(out)</text>
        <dbReference type="Rhea" id="RHEA:29463"/>
        <dbReference type="ChEBI" id="CHEBI:29103"/>
    </reaction>
</comment>
<keyword evidence="26" id="KW-1185">Reference proteome</keyword>
<keyword evidence="11" id="KW-0630">Potassium</keyword>
<keyword evidence="16" id="KW-0407">Ion channel</keyword>
<feature type="domain" description="Cyclic nucleotide-binding" evidence="24">
    <location>
        <begin position="562"/>
        <end position="662"/>
    </location>
</feature>
<dbReference type="InterPro" id="IPR050818">
    <property type="entry name" value="KCNH_animal-type"/>
</dbReference>
<dbReference type="GO" id="GO:0005242">
    <property type="term" value="F:inward rectifier potassium channel activity"/>
    <property type="evidence" value="ECO:0007669"/>
    <property type="project" value="TreeGrafter"/>
</dbReference>
<dbReference type="PANTHER" id="PTHR10217:SF506">
    <property type="entry name" value="POTASSIUM VOLTAGE-GATED CHANNEL SUBFAMILY H MEMBER 2"/>
    <property type="match status" value="1"/>
</dbReference>
<evidence type="ECO:0000256" key="18">
    <source>
        <dbReference type="ARBA" id="ARBA00031970"/>
    </source>
</evidence>
<sequence>MPVRRGHVAHQNTFLDTIIRKFEGQNRNFIIANAQVENCAIIFCNDAFCGMCGYSRAEVMQKPCTCSFLYGPHTKRPAVAQMAKALLGAEERRVEMTLYTKEGICFHCVINVVPVKNEDGLVIMFILNFELPNDTRSSSSSPSRELNRMMRIPWLSVGNLLDTKANTFVTLPPGEIRPPSKLIDRTHHVTEKVTQVLSLGDDVLPEYKLQTPRIQKWTILHYSPFKAVWDWVILLLVIYTAIFTPYSATFLLSDQEETAMQTCGYSCSPLDVVDFIVDIMFIVDIVINFRTTYVNSNEEVVTQSSLIAVHYFKGWFLIDMVAAIPFDLLIFRSADETTTLIGLLKTARLLRLVRVARKLDRYSEYGAAVLFLLMCTFALIAHWLACIWYAIGNVEHSTSAGIGWLDNLGEQLGKPYNDSMVGSGPSIRDKYVTALYFTFSSLTSVGFGNVSPNTNSEKIFSICVMLIGALMYASIFGNVSAIIQRLYSGTARYHAQMIRVREFIRFHQIPNPLRQRLEEYFQHEWSYTNGIDMNAVLKGFPECLQADICLHLNRTLLQNCKAFKGSTKGCLRALAMRFKTAHAPPGDTLVHAGDLISALYFISRGSIEILKGRVVVAILGKNDIFGEPINLYVLPGKSSTDVRALTYCDLHKISREDMLEVLDMYPEFCDTFCKNDSSHLTNGQLEAEIWSGLS</sequence>
<evidence type="ECO:0000256" key="10">
    <source>
        <dbReference type="ARBA" id="ARBA00022882"/>
    </source>
</evidence>
<protein>
    <recommendedName>
        <fullName evidence="21">Voltage-gated inwardly rectifying potassium channel KCNH2</fullName>
    </recommendedName>
    <alternativeName>
        <fullName evidence="17">Ether-a-go-go-related gene potassium channel 1</fullName>
    </alternativeName>
    <alternativeName>
        <fullName evidence="22">Potassium voltage-gated channel subfamily H member 2</fullName>
    </alternativeName>
    <alternativeName>
        <fullName evidence="18">Voltage-gated potassium channel subunit Kv11.1</fullName>
    </alternativeName>
</protein>
<reference evidence="25 26" key="1">
    <citation type="journal article" date="2011" name="Genome Biol. Evol.">
        <title>Integration of the genetic map and genome assembly of fugu facilitates insights into distinct features of genome evolution in teleosts and mammals.</title>
        <authorList>
            <person name="Kai W."/>
            <person name="Kikuchi K."/>
            <person name="Tohari S."/>
            <person name="Chew A.K."/>
            <person name="Tay A."/>
            <person name="Fujiwara A."/>
            <person name="Hosoya S."/>
            <person name="Suetake H."/>
            <person name="Naruse K."/>
            <person name="Brenner S."/>
            <person name="Suzuki Y."/>
            <person name="Venkatesh B."/>
        </authorList>
    </citation>
    <scope>NUCLEOTIDE SEQUENCE [LARGE SCALE GENOMIC DNA]</scope>
</reference>
<reference evidence="25" key="2">
    <citation type="submission" date="2025-08" db="UniProtKB">
        <authorList>
            <consortium name="Ensembl"/>
        </authorList>
    </citation>
    <scope>IDENTIFICATION</scope>
</reference>
<dbReference type="InterPro" id="IPR003967">
    <property type="entry name" value="K_chnl_volt-dep_ERG"/>
</dbReference>
<evidence type="ECO:0000256" key="13">
    <source>
        <dbReference type="ARBA" id="ARBA00023054"/>
    </source>
</evidence>
<comment type="subcellular location">
    <subcellularLocation>
        <location evidence="1">Cell membrane</location>
        <topology evidence="1">Multi-pass membrane protein</topology>
    </subcellularLocation>
</comment>
<dbReference type="PRINTS" id="PR01470">
    <property type="entry name" value="ERGCHANNEL"/>
</dbReference>
<evidence type="ECO:0000256" key="19">
    <source>
        <dbReference type="ARBA" id="ARBA00034430"/>
    </source>
</evidence>
<dbReference type="InterPro" id="IPR014710">
    <property type="entry name" value="RmlC-like_jellyroll"/>
</dbReference>
<dbReference type="GO" id="GO:0086013">
    <property type="term" value="P:membrane repolarization during cardiac muscle cell action potential"/>
    <property type="evidence" value="ECO:0007669"/>
    <property type="project" value="TreeGrafter"/>
</dbReference>
<dbReference type="CDD" id="cd00130">
    <property type="entry name" value="PAS"/>
    <property type="match status" value="1"/>
</dbReference>
<dbReference type="InterPro" id="IPR035965">
    <property type="entry name" value="PAS-like_dom_sf"/>
</dbReference>
<evidence type="ECO:0000256" key="3">
    <source>
        <dbReference type="ARBA" id="ARBA00022448"/>
    </source>
</evidence>
<dbReference type="FunFam" id="2.60.120.10:FF:000011">
    <property type="entry name" value="Potassium channel, voltage-gated eag-related subfamily H, member 7"/>
    <property type="match status" value="1"/>
</dbReference>
<evidence type="ECO:0000256" key="6">
    <source>
        <dbReference type="ARBA" id="ARBA00022538"/>
    </source>
</evidence>
<dbReference type="GO" id="GO:0060307">
    <property type="term" value="P:regulation of ventricular cardiac muscle cell membrane repolarization"/>
    <property type="evidence" value="ECO:0007669"/>
    <property type="project" value="TreeGrafter"/>
</dbReference>
<keyword evidence="4" id="KW-1003">Cell membrane</keyword>
<evidence type="ECO:0000256" key="21">
    <source>
        <dbReference type="ARBA" id="ARBA00047187"/>
    </source>
</evidence>
<dbReference type="GO" id="GO:0086091">
    <property type="term" value="P:regulation of heart rate by cardiac conduction"/>
    <property type="evidence" value="ECO:0007669"/>
    <property type="project" value="TreeGrafter"/>
</dbReference>
<keyword evidence="3" id="KW-0813">Transport</keyword>
<evidence type="ECO:0000256" key="11">
    <source>
        <dbReference type="ARBA" id="ARBA00022958"/>
    </source>
</evidence>
<evidence type="ECO:0000256" key="5">
    <source>
        <dbReference type="ARBA" id="ARBA00022481"/>
    </source>
</evidence>
<evidence type="ECO:0000256" key="8">
    <source>
        <dbReference type="ARBA" id="ARBA00022692"/>
    </source>
</evidence>
<dbReference type="FunFam" id="3.30.450.20:FF:000001">
    <property type="entry name" value="Potassium voltage-gated channel subfamily H member 7"/>
    <property type="match status" value="1"/>
</dbReference>
<accession>H2TS40</accession>
<evidence type="ECO:0000256" key="7">
    <source>
        <dbReference type="ARBA" id="ARBA00022553"/>
    </source>
</evidence>
<name>H2TS40_TAKRU</name>
<dbReference type="GO" id="GO:0034702">
    <property type="term" value="C:monoatomic ion channel complex"/>
    <property type="evidence" value="ECO:0007669"/>
    <property type="project" value="UniProtKB-KW"/>
</dbReference>
<evidence type="ECO:0000256" key="22">
    <source>
        <dbReference type="ARBA" id="ARBA00047201"/>
    </source>
</evidence>
<evidence type="ECO:0000256" key="4">
    <source>
        <dbReference type="ARBA" id="ARBA00022475"/>
    </source>
</evidence>
<proteinExistence type="inferred from homology"/>
<dbReference type="Pfam" id="PF13426">
    <property type="entry name" value="PAS_9"/>
    <property type="match status" value="1"/>
</dbReference>
<feature type="transmembrane region" description="Helical" evidence="23">
    <location>
        <begin position="367"/>
        <end position="391"/>
    </location>
</feature>
<dbReference type="SUPFAM" id="SSF55785">
    <property type="entry name" value="PYP-like sensor domain (PAS domain)"/>
    <property type="match status" value="1"/>
</dbReference>
<keyword evidence="13" id="KW-0175">Coiled coil</keyword>
<evidence type="ECO:0000256" key="12">
    <source>
        <dbReference type="ARBA" id="ARBA00022989"/>
    </source>
</evidence>
<keyword evidence="7" id="KW-0597">Phosphoprotein</keyword>
<dbReference type="InterPro" id="IPR003938">
    <property type="entry name" value="K_chnl_volt-dep_EAG/ELK/ERG"/>
</dbReference>
<feature type="transmembrane region" description="Helical" evidence="23">
    <location>
        <begin position="228"/>
        <end position="252"/>
    </location>
</feature>
<dbReference type="Pfam" id="PF00520">
    <property type="entry name" value="Ion_trans"/>
    <property type="match status" value="1"/>
</dbReference>
<dbReference type="SUPFAM" id="SSF81324">
    <property type="entry name" value="Voltage-gated potassium channels"/>
    <property type="match status" value="1"/>
</dbReference>
<dbReference type="Pfam" id="PF00027">
    <property type="entry name" value="cNMP_binding"/>
    <property type="match status" value="1"/>
</dbReference>
<dbReference type="PRINTS" id="PR01463">
    <property type="entry name" value="EAGCHANLFMLY"/>
</dbReference>
<comment type="subunit">
    <text evidence="20">The potassium channel is probably composed of a homo- or heterotetrameric complex of pore-forming alpha subunits that can associate with modulating beta subunits. Interacts with DNAJB12 and DNAJB14; chaperones DNAJB12 and DNAJB14 promote tetramerization. Heteromultimer with KCNH6/ERG2 and KCNH7/ERG3. Interacts with ALG10B. Forms a stable complex with KCNE1 or KCNE2, and that this heteromultimerization regulates Inward rectifier potassium channel activity. Interacts with CANX. The core-glycosylated, but not the fully glycosylated form interacts with RNF207. Interacts with NDFIP1 and NDFIP2; this interaction decreases the cell membrane expression by targeting KCNH2, through interaction with NEDD4L, for the degradation through the multivesicular bodies (MVBs)-lysosomal pathway.</text>
</comment>
<dbReference type="Proteomes" id="UP000005226">
    <property type="component" value="Chromosome 22"/>
</dbReference>
<keyword evidence="12 23" id="KW-1133">Transmembrane helix</keyword>
<dbReference type="Ensembl" id="ENSTRUT00000027607.3">
    <property type="protein sequence ID" value="ENSTRUP00000027498.3"/>
    <property type="gene ID" value="ENSTRUG00000010880.3"/>
</dbReference>
<gene>
    <name evidence="25" type="primary">LOC101069094</name>
</gene>
<evidence type="ECO:0000313" key="25">
    <source>
        <dbReference type="Ensembl" id="ENSTRUP00000027498.3"/>
    </source>
</evidence>
<dbReference type="CDD" id="cd00038">
    <property type="entry name" value="CAP_ED"/>
    <property type="match status" value="1"/>
</dbReference>
<dbReference type="GeneTree" id="ENSGT00940000159846"/>
<dbReference type="InterPro" id="IPR018490">
    <property type="entry name" value="cNMP-bd_dom_sf"/>
</dbReference>
<evidence type="ECO:0000256" key="15">
    <source>
        <dbReference type="ARBA" id="ARBA00023136"/>
    </source>
</evidence>
<keyword evidence="9" id="KW-0631">Potassium channel</keyword>
<dbReference type="FunFam" id="1.10.287.70:FF:000020">
    <property type="entry name" value="Potassium channel, voltage-gated eag-related subfamily H, member 7"/>
    <property type="match status" value="1"/>
</dbReference>
<dbReference type="InterPro" id="IPR000595">
    <property type="entry name" value="cNMP-bd_dom"/>
</dbReference>
<keyword evidence="8 23" id="KW-0812">Transmembrane</keyword>
<dbReference type="NCBIfam" id="TIGR00229">
    <property type="entry name" value="sensory_box"/>
    <property type="match status" value="1"/>
</dbReference>
<dbReference type="GO" id="GO:0005886">
    <property type="term" value="C:plasma membrane"/>
    <property type="evidence" value="ECO:0007669"/>
    <property type="project" value="UniProtKB-SubCell"/>
</dbReference>
<evidence type="ECO:0000256" key="16">
    <source>
        <dbReference type="ARBA" id="ARBA00023303"/>
    </source>
</evidence>
<dbReference type="AlphaFoldDB" id="H2TS40"/>
<evidence type="ECO:0000256" key="20">
    <source>
        <dbReference type="ARBA" id="ARBA00046729"/>
    </source>
</evidence>
<evidence type="ECO:0000256" key="23">
    <source>
        <dbReference type="SAM" id="Phobius"/>
    </source>
</evidence>
<comment type="similarity">
    <text evidence="2">Belongs to the potassium channel family. H (Eag) (TC 1.A.1.20) subfamily. Kv11.1/KCNH2 sub-subfamily.</text>
</comment>
<feature type="transmembrane region" description="Helical" evidence="23">
    <location>
        <begin position="459"/>
        <end position="483"/>
    </location>
</feature>
<dbReference type="Gene3D" id="1.10.1200.260">
    <property type="match status" value="1"/>
</dbReference>